<organism>
    <name type="scientific">Branchiostoma floridae</name>
    <name type="common">Florida lancelet</name>
    <name type="synonym">Amphioxus</name>
    <dbReference type="NCBI Taxonomy" id="7739"/>
    <lineage>
        <taxon>Eukaryota</taxon>
        <taxon>Metazoa</taxon>
        <taxon>Chordata</taxon>
        <taxon>Cephalochordata</taxon>
        <taxon>Leptocardii</taxon>
        <taxon>Amphioxiformes</taxon>
        <taxon>Branchiostomatidae</taxon>
        <taxon>Branchiostoma</taxon>
    </lineage>
</organism>
<dbReference type="InterPro" id="IPR001875">
    <property type="entry name" value="DED_dom"/>
</dbReference>
<evidence type="ECO:0000256" key="1">
    <source>
        <dbReference type="PROSITE-ProRule" id="PRU00339"/>
    </source>
</evidence>
<accession>C3ZRM7</accession>
<dbReference type="InterPro" id="IPR011029">
    <property type="entry name" value="DEATH-like_dom_sf"/>
</dbReference>
<dbReference type="CDD" id="cd00045">
    <property type="entry name" value="DED"/>
    <property type="match status" value="1"/>
</dbReference>
<feature type="repeat" description="TPR" evidence="1">
    <location>
        <begin position="440"/>
        <end position="473"/>
    </location>
</feature>
<evidence type="ECO:0000259" key="2">
    <source>
        <dbReference type="PROSITE" id="PS50168"/>
    </source>
</evidence>
<dbReference type="Pfam" id="PF13181">
    <property type="entry name" value="TPR_8"/>
    <property type="match status" value="1"/>
</dbReference>
<dbReference type="PANTHER" id="PTHR10098:SF106">
    <property type="entry name" value="TETRATRICOPEPTIDE REPEAT PROTEIN 28-LIKE PROTEIN"/>
    <property type="match status" value="1"/>
</dbReference>
<proteinExistence type="predicted"/>
<sequence length="709" mass="81143">MAQLSRLAQLYLKISDNLTEDDVRNLRSLLSLDEILGKAKVEKATPLEIFNMLVDNDVIGKGKLGLLVQILRCLGKGKLANEAECLEQEHEIEGEPEDTDVHCITSELASLHIKELVRLTDEPMKTPGLGPGETDASTDDAKERLGTLLAELDTPAVMADQEKQFDLYCQIGDLYRAKLYNLQSALQYYQSMMQCSKSLSEDIKQAKAHNRLGLTCDMLRKHEEAIKNHDRVVDIYKVVVGDEVDICVAYKNLASSLTLSGKVTEAKSNYKTALHFARETKNQTEEMNIYCMLGDLYKKQLNEPQISHMYYTNMLALAKDLRRKFWEMLAYNRLGNVCNDMQKNDLALQWYQKALEMSRENADTRDQIIAHLCVGALQGNLDTALQMAEQKQREEYGQMRVYINMGDMQRERFNSPRTAIQYYEQALSLARQLGDRRQEGIAYNRLGTAYVDIREYEVALEWYQKQLKICQEIEDKKEQIIAHVSVGNANRFLRNIEQAASHFNSALQLAEQTEDEHGQLRVYIPMGDMQKDQLHSPSTSIHYYEQALTQARQLMNHVEEALAYERLGLAQYEMGDYEKAVKWLQKHLDKSQDNGDNKQQISAHTNLGRAYRLMGSPEKATSHISTALQLAEQTGDLHGQMEVYFAMGEMQRDQLHSPRTAIQYYEQALALARQLGDRYKEGVAYNKLGLARDEMKEYETSFEVAPEDT</sequence>
<dbReference type="EMBL" id="GG666666">
    <property type="protein sequence ID" value="EEN44827.1"/>
    <property type="molecule type" value="Genomic_DNA"/>
</dbReference>
<dbReference type="SUPFAM" id="SSF48452">
    <property type="entry name" value="TPR-like"/>
    <property type="match status" value="3"/>
</dbReference>
<dbReference type="eggNOG" id="KOG0548">
    <property type="taxonomic scope" value="Eukaryota"/>
</dbReference>
<keyword evidence="1" id="KW-0802">TPR repeat</keyword>
<dbReference type="InParanoid" id="C3ZRM7"/>
<feature type="repeat" description="TPR" evidence="1">
    <location>
        <begin position="601"/>
        <end position="634"/>
    </location>
</feature>
<dbReference type="InterPro" id="IPR019734">
    <property type="entry name" value="TPR_rpt"/>
</dbReference>
<name>C3ZRM7_BRAFL</name>
<dbReference type="GO" id="GO:0042981">
    <property type="term" value="P:regulation of apoptotic process"/>
    <property type="evidence" value="ECO:0007669"/>
    <property type="project" value="InterPro"/>
</dbReference>
<dbReference type="InterPro" id="IPR011990">
    <property type="entry name" value="TPR-like_helical_dom_sf"/>
</dbReference>
<dbReference type="PROSITE" id="PS50005">
    <property type="entry name" value="TPR"/>
    <property type="match status" value="4"/>
</dbReference>
<dbReference type="STRING" id="7739.C3ZRM7"/>
<dbReference type="Gene3D" id="1.25.40.10">
    <property type="entry name" value="Tetratricopeptide repeat domain"/>
    <property type="match status" value="3"/>
</dbReference>
<dbReference type="Pfam" id="PF13176">
    <property type="entry name" value="TPR_7"/>
    <property type="match status" value="1"/>
</dbReference>
<reference evidence="3" key="1">
    <citation type="journal article" date="2008" name="Nature">
        <title>The amphioxus genome and the evolution of the chordate karyotype.</title>
        <authorList>
            <consortium name="US DOE Joint Genome Institute (JGI-PGF)"/>
            <person name="Putnam N.H."/>
            <person name="Butts T."/>
            <person name="Ferrier D.E.K."/>
            <person name="Furlong R.F."/>
            <person name="Hellsten U."/>
            <person name="Kawashima T."/>
            <person name="Robinson-Rechavi M."/>
            <person name="Shoguchi E."/>
            <person name="Terry A."/>
            <person name="Yu J.-K."/>
            <person name="Benito-Gutierrez E.L."/>
            <person name="Dubchak I."/>
            <person name="Garcia-Fernandez J."/>
            <person name="Gibson-Brown J.J."/>
            <person name="Grigoriev I.V."/>
            <person name="Horton A.C."/>
            <person name="de Jong P.J."/>
            <person name="Jurka J."/>
            <person name="Kapitonov V.V."/>
            <person name="Kohara Y."/>
            <person name="Kuroki Y."/>
            <person name="Lindquist E."/>
            <person name="Lucas S."/>
            <person name="Osoegawa K."/>
            <person name="Pennacchio L.A."/>
            <person name="Salamov A.A."/>
            <person name="Satou Y."/>
            <person name="Sauka-Spengler T."/>
            <person name="Schmutz J."/>
            <person name="Shin-I T."/>
            <person name="Toyoda A."/>
            <person name="Bronner-Fraser M."/>
            <person name="Fujiyama A."/>
            <person name="Holland L.Z."/>
            <person name="Holland P.W.H."/>
            <person name="Satoh N."/>
            <person name="Rokhsar D.S."/>
        </authorList>
    </citation>
    <scope>NUCLEOTIDE SEQUENCE [LARGE SCALE GENOMIC DNA]</scope>
    <source>
        <strain evidence="3">S238N-H82</strain>
        <tissue evidence="3">Testes</tissue>
    </source>
</reference>
<dbReference type="SMART" id="SM00031">
    <property type="entry name" value="DED"/>
    <property type="match status" value="1"/>
</dbReference>
<dbReference type="Gene3D" id="1.10.533.10">
    <property type="entry name" value="Death Domain, Fas"/>
    <property type="match status" value="1"/>
</dbReference>
<dbReference type="SUPFAM" id="SSF47986">
    <property type="entry name" value="DEATH domain"/>
    <property type="match status" value="1"/>
</dbReference>
<feature type="repeat" description="TPR" evidence="1">
    <location>
        <begin position="561"/>
        <end position="594"/>
    </location>
</feature>
<dbReference type="AlphaFoldDB" id="C3ZRM7"/>
<protein>
    <recommendedName>
        <fullName evidence="2">DED domain-containing protein</fullName>
    </recommendedName>
</protein>
<evidence type="ECO:0000313" key="3">
    <source>
        <dbReference type="EMBL" id="EEN44827.1"/>
    </source>
</evidence>
<dbReference type="SMART" id="SM00028">
    <property type="entry name" value="TPR"/>
    <property type="match status" value="9"/>
</dbReference>
<feature type="repeat" description="TPR" evidence="1">
    <location>
        <begin position="328"/>
        <end position="361"/>
    </location>
</feature>
<dbReference type="Pfam" id="PF13424">
    <property type="entry name" value="TPR_12"/>
    <property type="match status" value="3"/>
</dbReference>
<dbReference type="PROSITE" id="PS50168">
    <property type="entry name" value="DED"/>
    <property type="match status" value="1"/>
</dbReference>
<dbReference type="PANTHER" id="PTHR10098">
    <property type="entry name" value="RAPSYN-RELATED"/>
    <property type="match status" value="1"/>
</dbReference>
<gene>
    <name evidence="3" type="ORF">BRAFLDRAFT_89753</name>
</gene>
<feature type="domain" description="DED" evidence="2">
    <location>
        <begin position="6"/>
        <end position="85"/>
    </location>
</feature>